<evidence type="ECO:0000256" key="1">
    <source>
        <dbReference type="SAM" id="Phobius"/>
    </source>
</evidence>
<sequence>MKCSCGGMLRDGSDLYDIDTARELEQVASESADFEVSIRGLLKRRSSSLDLDPRMATASDIAFPGLRFNPLAERRGYQVLSINNHLSASVGSRISTRRQQDLVALKLYSSFPAEQIFRFSSARRSNIIARSSLDVLAFLIRLPALILGFIKKEQQIMEIVEGINVAFLLFHAIVHYCTDQLDDAALTVSGIAEGLEKVEEIIEDESIPEDRREELRDKVKGTTDSMRSDIGTVIDSAADPTKPKTNAGGEPDVKAAADATSRAAEEAQKLKDAATELEEKHTGSTTNAMNKSHHFRAISSSRGRSAVMLVLLSAMLSSLIVSNWPAILKHVFDFLLHHGITI</sequence>
<keyword evidence="3" id="KW-1185">Reference proteome</keyword>
<dbReference type="KEGG" id="smo:SELMODRAFT_443237"/>
<keyword evidence="1" id="KW-0812">Transmembrane</keyword>
<dbReference type="Proteomes" id="UP000001514">
    <property type="component" value="Unassembled WGS sequence"/>
</dbReference>
<dbReference type="InParanoid" id="D8RZR2"/>
<evidence type="ECO:0000313" key="3">
    <source>
        <dbReference type="Proteomes" id="UP000001514"/>
    </source>
</evidence>
<name>D8RZR2_SELML</name>
<dbReference type="HOGENOM" id="CLU_812330_0_0_1"/>
<feature type="transmembrane region" description="Helical" evidence="1">
    <location>
        <begin position="306"/>
        <end position="327"/>
    </location>
</feature>
<keyword evidence="1" id="KW-0472">Membrane</keyword>
<proteinExistence type="predicted"/>
<dbReference type="Gramene" id="EFJ22196">
    <property type="protein sequence ID" value="EFJ22196"/>
    <property type="gene ID" value="SELMODRAFT_443237"/>
</dbReference>
<dbReference type="AlphaFoldDB" id="D8RZR2"/>
<protein>
    <submittedName>
        <fullName evidence="2">Uncharacterized protein</fullName>
    </submittedName>
</protein>
<dbReference type="EMBL" id="GL377596">
    <property type="protein sequence ID" value="EFJ22196.1"/>
    <property type="molecule type" value="Genomic_DNA"/>
</dbReference>
<evidence type="ECO:0000313" key="2">
    <source>
        <dbReference type="EMBL" id="EFJ22196.1"/>
    </source>
</evidence>
<accession>D8RZR2</accession>
<organism evidence="3">
    <name type="scientific">Selaginella moellendorffii</name>
    <name type="common">Spikemoss</name>
    <dbReference type="NCBI Taxonomy" id="88036"/>
    <lineage>
        <taxon>Eukaryota</taxon>
        <taxon>Viridiplantae</taxon>
        <taxon>Streptophyta</taxon>
        <taxon>Embryophyta</taxon>
        <taxon>Tracheophyta</taxon>
        <taxon>Lycopodiopsida</taxon>
        <taxon>Selaginellales</taxon>
        <taxon>Selaginellaceae</taxon>
        <taxon>Selaginella</taxon>
    </lineage>
</organism>
<reference evidence="2 3" key="1">
    <citation type="journal article" date="2011" name="Science">
        <title>The Selaginella genome identifies genetic changes associated with the evolution of vascular plants.</title>
        <authorList>
            <person name="Banks J.A."/>
            <person name="Nishiyama T."/>
            <person name="Hasebe M."/>
            <person name="Bowman J.L."/>
            <person name="Gribskov M."/>
            <person name="dePamphilis C."/>
            <person name="Albert V.A."/>
            <person name="Aono N."/>
            <person name="Aoyama T."/>
            <person name="Ambrose B.A."/>
            <person name="Ashton N.W."/>
            <person name="Axtell M.J."/>
            <person name="Barker E."/>
            <person name="Barker M.S."/>
            <person name="Bennetzen J.L."/>
            <person name="Bonawitz N.D."/>
            <person name="Chapple C."/>
            <person name="Cheng C."/>
            <person name="Correa L.G."/>
            <person name="Dacre M."/>
            <person name="DeBarry J."/>
            <person name="Dreyer I."/>
            <person name="Elias M."/>
            <person name="Engstrom E.M."/>
            <person name="Estelle M."/>
            <person name="Feng L."/>
            <person name="Finet C."/>
            <person name="Floyd S.K."/>
            <person name="Frommer W.B."/>
            <person name="Fujita T."/>
            <person name="Gramzow L."/>
            <person name="Gutensohn M."/>
            <person name="Harholt J."/>
            <person name="Hattori M."/>
            <person name="Heyl A."/>
            <person name="Hirai T."/>
            <person name="Hiwatashi Y."/>
            <person name="Ishikawa M."/>
            <person name="Iwata M."/>
            <person name="Karol K.G."/>
            <person name="Koehler B."/>
            <person name="Kolukisaoglu U."/>
            <person name="Kubo M."/>
            <person name="Kurata T."/>
            <person name="Lalonde S."/>
            <person name="Li K."/>
            <person name="Li Y."/>
            <person name="Litt A."/>
            <person name="Lyons E."/>
            <person name="Manning G."/>
            <person name="Maruyama T."/>
            <person name="Michael T.P."/>
            <person name="Mikami K."/>
            <person name="Miyazaki S."/>
            <person name="Morinaga S."/>
            <person name="Murata T."/>
            <person name="Mueller-Roeber B."/>
            <person name="Nelson D.R."/>
            <person name="Obara M."/>
            <person name="Oguri Y."/>
            <person name="Olmstead R.G."/>
            <person name="Onodera N."/>
            <person name="Petersen B.L."/>
            <person name="Pils B."/>
            <person name="Prigge M."/>
            <person name="Rensing S.A."/>
            <person name="Riano-Pachon D.M."/>
            <person name="Roberts A.W."/>
            <person name="Sato Y."/>
            <person name="Scheller H.V."/>
            <person name="Schulz B."/>
            <person name="Schulz C."/>
            <person name="Shakirov E.V."/>
            <person name="Shibagaki N."/>
            <person name="Shinohara N."/>
            <person name="Shippen D.E."/>
            <person name="Soerensen I."/>
            <person name="Sotooka R."/>
            <person name="Sugimoto N."/>
            <person name="Sugita M."/>
            <person name="Sumikawa N."/>
            <person name="Tanurdzic M."/>
            <person name="Theissen G."/>
            <person name="Ulvskov P."/>
            <person name="Wakazuki S."/>
            <person name="Weng J.K."/>
            <person name="Willats W.W."/>
            <person name="Wipf D."/>
            <person name="Wolf P.G."/>
            <person name="Yang L."/>
            <person name="Zimmer A.D."/>
            <person name="Zhu Q."/>
            <person name="Mitros T."/>
            <person name="Hellsten U."/>
            <person name="Loque D."/>
            <person name="Otillar R."/>
            <person name="Salamov A."/>
            <person name="Schmutz J."/>
            <person name="Shapiro H."/>
            <person name="Lindquist E."/>
            <person name="Lucas S."/>
            <person name="Rokhsar D."/>
            <person name="Grigoriev I.V."/>
        </authorList>
    </citation>
    <scope>NUCLEOTIDE SEQUENCE [LARGE SCALE GENOMIC DNA]</scope>
</reference>
<gene>
    <name evidence="2" type="ORF">SELMODRAFT_443237</name>
</gene>
<keyword evidence="1" id="KW-1133">Transmembrane helix</keyword>